<dbReference type="Proteomes" id="UP000729402">
    <property type="component" value="Unassembled WGS sequence"/>
</dbReference>
<gene>
    <name evidence="2" type="ORF">GUJ93_ZPchr0001g29709</name>
</gene>
<sequence length="124" mass="13532">MTIYQASELPQYRRVTRHMRRAVAGLERFVASSWGGHAPTYVRAGALLVLVTAKRRADRACRRSQWQRARSLALPAGCRPAARGSKRRDPATPAGQLGSRKKAEKNAAQAAGRPATTAPPQCKL</sequence>
<accession>A0A8J5S555</accession>
<evidence type="ECO:0000256" key="1">
    <source>
        <dbReference type="SAM" id="MobiDB-lite"/>
    </source>
</evidence>
<dbReference type="EMBL" id="JAAALK010000288">
    <property type="protein sequence ID" value="KAG8055390.1"/>
    <property type="molecule type" value="Genomic_DNA"/>
</dbReference>
<evidence type="ECO:0000313" key="3">
    <source>
        <dbReference type="Proteomes" id="UP000729402"/>
    </source>
</evidence>
<name>A0A8J5S555_ZIZPA</name>
<keyword evidence="3" id="KW-1185">Reference proteome</keyword>
<evidence type="ECO:0000313" key="2">
    <source>
        <dbReference type="EMBL" id="KAG8055390.1"/>
    </source>
</evidence>
<comment type="caution">
    <text evidence="2">The sequence shown here is derived from an EMBL/GenBank/DDBJ whole genome shotgun (WGS) entry which is preliminary data.</text>
</comment>
<reference evidence="2" key="2">
    <citation type="submission" date="2021-02" db="EMBL/GenBank/DDBJ databases">
        <authorList>
            <person name="Kimball J.A."/>
            <person name="Haas M.W."/>
            <person name="Macchietto M."/>
            <person name="Kono T."/>
            <person name="Duquette J."/>
            <person name="Shao M."/>
        </authorList>
    </citation>
    <scope>NUCLEOTIDE SEQUENCE</scope>
    <source>
        <tissue evidence="2">Fresh leaf tissue</tissue>
    </source>
</reference>
<reference evidence="2" key="1">
    <citation type="journal article" date="2021" name="bioRxiv">
        <title>Whole Genome Assembly and Annotation of Northern Wild Rice, Zizania palustris L., Supports a Whole Genome Duplication in the Zizania Genus.</title>
        <authorList>
            <person name="Haas M."/>
            <person name="Kono T."/>
            <person name="Macchietto M."/>
            <person name="Millas R."/>
            <person name="McGilp L."/>
            <person name="Shao M."/>
            <person name="Duquette J."/>
            <person name="Hirsch C.N."/>
            <person name="Kimball J."/>
        </authorList>
    </citation>
    <scope>NUCLEOTIDE SEQUENCE</scope>
    <source>
        <tissue evidence="2">Fresh leaf tissue</tissue>
    </source>
</reference>
<feature type="compositionally biased region" description="Low complexity" evidence="1">
    <location>
        <begin position="107"/>
        <end position="124"/>
    </location>
</feature>
<protein>
    <submittedName>
        <fullName evidence="2">Uncharacterized protein</fullName>
    </submittedName>
</protein>
<organism evidence="2 3">
    <name type="scientific">Zizania palustris</name>
    <name type="common">Northern wild rice</name>
    <dbReference type="NCBI Taxonomy" id="103762"/>
    <lineage>
        <taxon>Eukaryota</taxon>
        <taxon>Viridiplantae</taxon>
        <taxon>Streptophyta</taxon>
        <taxon>Embryophyta</taxon>
        <taxon>Tracheophyta</taxon>
        <taxon>Spermatophyta</taxon>
        <taxon>Magnoliopsida</taxon>
        <taxon>Liliopsida</taxon>
        <taxon>Poales</taxon>
        <taxon>Poaceae</taxon>
        <taxon>BOP clade</taxon>
        <taxon>Oryzoideae</taxon>
        <taxon>Oryzeae</taxon>
        <taxon>Zizaniinae</taxon>
        <taxon>Zizania</taxon>
    </lineage>
</organism>
<feature type="region of interest" description="Disordered" evidence="1">
    <location>
        <begin position="76"/>
        <end position="124"/>
    </location>
</feature>
<dbReference type="AlphaFoldDB" id="A0A8J5S555"/>
<proteinExistence type="predicted"/>